<dbReference type="GO" id="GO:0070573">
    <property type="term" value="F:metallodipeptidase activity"/>
    <property type="evidence" value="ECO:0007669"/>
    <property type="project" value="InterPro"/>
</dbReference>
<evidence type="ECO:0000256" key="24">
    <source>
        <dbReference type="ARBA" id="ARBA00025833"/>
    </source>
</evidence>
<dbReference type="InterPro" id="IPR039866">
    <property type="entry name" value="CPQ"/>
</dbReference>
<keyword evidence="8" id="KW-0121">Carboxypeptidase</keyword>
<keyword evidence="10 25" id="KW-0812">Transmembrane</keyword>
<evidence type="ECO:0000256" key="6">
    <source>
        <dbReference type="ARBA" id="ARBA00010918"/>
    </source>
</evidence>
<keyword evidence="9" id="KW-0645">Protease</keyword>
<keyword evidence="31" id="KW-1185">Reference proteome</keyword>
<evidence type="ECO:0000256" key="7">
    <source>
        <dbReference type="ARBA" id="ARBA00022525"/>
    </source>
</evidence>
<dbReference type="Gene3D" id="3.40.630.10">
    <property type="entry name" value="Zn peptidases"/>
    <property type="match status" value="1"/>
</dbReference>
<accession>A0A8K1G9A3</accession>
<keyword evidence="13" id="KW-0378">Hydrolase</keyword>
<keyword evidence="12" id="KW-0732">Signal</keyword>
<dbReference type="SUPFAM" id="SSF53187">
    <property type="entry name" value="Zn-dependent exopeptidases"/>
    <property type="match status" value="1"/>
</dbReference>
<evidence type="ECO:0000256" key="20">
    <source>
        <dbReference type="ARBA" id="ARBA00023145"/>
    </source>
</evidence>
<gene>
    <name evidence="30" type="ORF">HGM15179_013121</name>
</gene>
<evidence type="ECO:0000256" key="3">
    <source>
        <dbReference type="ARBA" id="ARBA00004479"/>
    </source>
</evidence>
<evidence type="ECO:0000256" key="8">
    <source>
        <dbReference type="ARBA" id="ARBA00022645"/>
    </source>
</evidence>
<sequence>MIYVFHEMMRQRTDLTSDKDLYLDNSSVEEASGVYPIDDDDYSSGSGSDLTSDKDLYLDNSSVEEASGVYPIDDDDYSSGSGSGAEEDDDSPVITTSRTVPKLPTTSDASRAETTTVKMQTKVPAQTKSPEEIDKEERSEVDAKKESDEPGDDTDVFTQKHSENLFQRTEVLAAVIAGGVIGFLFAIFLILLLVYRMRKKDEGSYDLGERVTCPANQEEFVAVTKNNRKIGGAMGHAGKSLRRDGSSLKSFEGIKNEIAVYTNIAKAIIDLAVHGKAQNRSYERLAVFADTIGPRLSGSKNLEAAIKYMFSALQKDGLENVHLEPVKVPHWERGEEFAVMLEPRNHSIAILGLGNSIATPPQGITAEVMVVASFDELHKRAQEAKGKIVVYNEPFISYGETVQYRVRGAVEAAKVGAVASLIRSIASFSIHSPHTGGQSYQPDVPRIPTACISVEDAEMMSRMSLRGTKIVVHLKMGAKTYPDSLSFNTVAEIVGSKYPEQVVLVSGHLDSWDVGQGAMDDGGGAFISWEALSLIKDLGLRPKRTLRLVLWTGEEQGGVGARQYYELHKENISKFDIVMESDEGTFRPSGLGFAGSAEARDIVREIMTLLQPINVTDVYDTAEGTDIAYWMRDGVPDLLVHFPPAHSMAMGCPLPMQNFGFVFDKFSEVHIRSLPVFELPEQQLCLPAYTATPSTEFMKTQASPVIWIIAKDAEGAGPAGSPGCHTTHNQPPQTVDGNPFSPAIQAIFHPLLIPPLQSIIFLETEFF</sequence>
<dbReference type="GO" id="GO:0005764">
    <property type="term" value="C:lysosome"/>
    <property type="evidence" value="ECO:0007669"/>
    <property type="project" value="UniProtKB-SubCell"/>
</dbReference>
<dbReference type="FunFam" id="3.50.30.30:FF:000009">
    <property type="entry name" value="Carboxypeptidase Q"/>
    <property type="match status" value="1"/>
</dbReference>
<dbReference type="GO" id="GO:0005615">
    <property type="term" value="C:extracellular space"/>
    <property type="evidence" value="ECO:0007669"/>
    <property type="project" value="TreeGrafter"/>
</dbReference>
<name>A0A8K1G9A3_9PASS</name>
<evidence type="ECO:0000256" key="5">
    <source>
        <dbReference type="ARBA" id="ARBA00004613"/>
    </source>
</evidence>
<dbReference type="CDD" id="cd03883">
    <property type="entry name" value="M28_Pgcp_like"/>
    <property type="match status" value="1"/>
</dbReference>
<protein>
    <recommendedName>
        <fullName evidence="25">Syndecan</fullName>
    </recommendedName>
</protein>
<dbReference type="Proteomes" id="UP000796761">
    <property type="component" value="Unassembled WGS sequence"/>
</dbReference>
<evidence type="ECO:0000256" key="27">
    <source>
        <dbReference type="SAM" id="Phobius"/>
    </source>
</evidence>
<proteinExistence type="inferred from homology"/>
<evidence type="ECO:0000256" key="11">
    <source>
        <dbReference type="ARBA" id="ARBA00022723"/>
    </source>
</evidence>
<evidence type="ECO:0000256" key="23">
    <source>
        <dbReference type="ARBA" id="ARBA00025534"/>
    </source>
</evidence>
<dbReference type="InterPro" id="IPR007484">
    <property type="entry name" value="Peptidase_M28"/>
</dbReference>
<evidence type="ECO:0000256" key="17">
    <source>
        <dbReference type="ARBA" id="ARBA00023034"/>
    </source>
</evidence>
<evidence type="ECO:0000256" key="14">
    <source>
        <dbReference type="ARBA" id="ARBA00022824"/>
    </source>
</evidence>
<comment type="caution">
    <text evidence="30">The sequence shown here is derived from an EMBL/GenBank/DDBJ whole genome shotgun (WGS) entry which is preliminary data.</text>
</comment>
<keyword evidence="14" id="KW-0256">Endoplasmic reticulum</keyword>
<keyword evidence="17" id="KW-0333">Golgi apparatus</keyword>
<evidence type="ECO:0000313" key="31">
    <source>
        <dbReference type="Proteomes" id="UP000796761"/>
    </source>
</evidence>
<evidence type="ECO:0000256" key="22">
    <source>
        <dbReference type="ARBA" id="ARBA00023228"/>
    </source>
</evidence>
<evidence type="ECO:0000256" key="16">
    <source>
        <dbReference type="ARBA" id="ARBA00022989"/>
    </source>
</evidence>
<keyword evidence="18" id="KW-0482">Metalloprotease</keyword>
<reference evidence="30" key="1">
    <citation type="submission" date="2019-04" db="EMBL/GenBank/DDBJ databases">
        <title>Genome assembly of Zosterops borbonicus 15179.</title>
        <authorList>
            <person name="Leroy T."/>
            <person name="Anselmetti Y."/>
            <person name="Tilak M.-K."/>
            <person name="Nabholz B."/>
        </authorList>
    </citation>
    <scope>NUCLEOTIDE SEQUENCE</scope>
    <source>
        <strain evidence="30">HGM_15179</strain>
        <tissue evidence="30">Muscle</tissue>
    </source>
</reference>
<organism evidence="30 31">
    <name type="scientific">Zosterops borbonicus</name>
    <dbReference type="NCBI Taxonomy" id="364589"/>
    <lineage>
        <taxon>Eukaryota</taxon>
        <taxon>Metazoa</taxon>
        <taxon>Chordata</taxon>
        <taxon>Craniata</taxon>
        <taxon>Vertebrata</taxon>
        <taxon>Euteleostomi</taxon>
        <taxon>Archelosauria</taxon>
        <taxon>Archosauria</taxon>
        <taxon>Dinosauria</taxon>
        <taxon>Saurischia</taxon>
        <taxon>Theropoda</taxon>
        <taxon>Coelurosauria</taxon>
        <taxon>Aves</taxon>
        <taxon>Neognathae</taxon>
        <taxon>Neoaves</taxon>
        <taxon>Telluraves</taxon>
        <taxon>Australaves</taxon>
        <taxon>Passeriformes</taxon>
        <taxon>Sylvioidea</taxon>
        <taxon>Zosteropidae</taxon>
        <taxon>Zosterops</taxon>
    </lineage>
</organism>
<evidence type="ECO:0000259" key="29">
    <source>
        <dbReference type="Pfam" id="PF04389"/>
    </source>
</evidence>
<comment type="function">
    <text evidence="23">Carboxypeptidase that may play an important role in the hydrolysis of circulating peptides. Catalyzes the hydrolysis of dipeptides with unsubstituted terminals into amino acids. May play a role in the liberation of thyroxine hormone from its thyroglobulin (Tg) precursor.</text>
</comment>
<dbReference type="GO" id="GO:0016020">
    <property type="term" value="C:membrane"/>
    <property type="evidence" value="ECO:0007669"/>
    <property type="project" value="UniProtKB-SubCell"/>
</dbReference>
<feature type="region of interest" description="Disordered" evidence="26">
    <location>
        <begin position="28"/>
        <end position="156"/>
    </location>
</feature>
<evidence type="ECO:0000256" key="12">
    <source>
        <dbReference type="ARBA" id="ARBA00022729"/>
    </source>
</evidence>
<keyword evidence="25" id="KW-0357">Heparan sulfate</keyword>
<dbReference type="InterPro" id="IPR027789">
    <property type="entry name" value="Syndecan/Neurexin_dom"/>
</dbReference>
<dbReference type="GO" id="GO:0006508">
    <property type="term" value="P:proteolysis"/>
    <property type="evidence" value="ECO:0007669"/>
    <property type="project" value="UniProtKB-KW"/>
</dbReference>
<keyword evidence="15" id="KW-0862">Zinc</keyword>
<dbReference type="FunFam" id="3.40.630.10:FF:000112">
    <property type="entry name" value="Carboxypeptidase Q"/>
    <property type="match status" value="1"/>
</dbReference>
<feature type="compositionally biased region" description="Polar residues" evidence="26">
    <location>
        <begin position="93"/>
        <end position="128"/>
    </location>
</feature>
<keyword evidence="19 27" id="KW-0472">Membrane</keyword>
<evidence type="ECO:0000256" key="9">
    <source>
        <dbReference type="ARBA" id="ARBA00022670"/>
    </source>
</evidence>
<evidence type="ECO:0000256" key="26">
    <source>
        <dbReference type="SAM" id="MobiDB-lite"/>
    </source>
</evidence>
<evidence type="ECO:0000256" key="1">
    <source>
        <dbReference type="ARBA" id="ARBA00004240"/>
    </source>
</evidence>
<evidence type="ECO:0000259" key="28">
    <source>
        <dbReference type="Pfam" id="PF01034"/>
    </source>
</evidence>
<comment type="subunit">
    <text evidence="24">Homodimer. The monomeric form is inactive while the homodimer is active.</text>
</comment>
<evidence type="ECO:0000256" key="18">
    <source>
        <dbReference type="ARBA" id="ARBA00023049"/>
    </source>
</evidence>
<evidence type="ECO:0000256" key="19">
    <source>
        <dbReference type="ARBA" id="ARBA00023136"/>
    </source>
</evidence>
<keyword evidence="20" id="KW-0865">Zymogen</keyword>
<evidence type="ECO:0000256" key="13">
    <source>
        <dbReference type="ARBA" id="ARBA00022801"/>
    </source>
</evidence>
<evidence type="ECO:0000256" key="15">
    <source>
        <dbReference type="ARBA" id="ARBA00022833"/>
    </source>
</evidence>
<keyword evidence="21 25" id="KW-0325">Glycoprotein</keyword>
<dbReference type="GO" id="GO:0046872">
    <property type="term" value="F:metal ion binding"/>
    <property type="evidence" value="ECO:0007669"/>
    <property type="project" value="UniProtKB-KW"/>
</dbReference>
<dbReference type="GO" id="GO:0005794">
    <property type="term" value="C:Golgi apparatus"/>
    <property type="evidence" value="ECO:0007669"/>
    <property type="project" value="UniProtKB-SubCell"/>
</dbReference>
<dbReference type="Pfam" id="PF04389">
    <property type="entry name" value="Peptidase_M28"/>
    <property type="match status" value="1"/>
</dbReference>
<comment type="similarity">
    <text evidence="25">Belongs to the syndecan proteoglycan family.</text>
</comment>
<evidence type="ECO:0000256" key="2">
    <source>
        <dbReference type="ARBA" id="ARBA00004371"/>
    </source>
</evidence>
<feature type="domain" description="Syndecan/Neurexin" evidence="28">
    <location>
        <begin position="164"/>
        <end position="212"/>
    </location>
</feature>
<keyword evidence="16 27" id="KW-1133">Transmembrane helix</keyword>
<dbReference type="Pfam" id="PF01034">
    <property type="entry name" value="Syndecan"/>
    <property type="match status" value="1"/>
</dbReference>
<dbReference type="OrthoDB" id="10013407at2759"/>
<dbReference type="PANTHER" id="PTHR12053">
    <property type="entry name" value="PROTEASE FAMILY M28 PLASMA GLUTAMATE CARBOXYPEPTIDASE-RELATED"/>
    <property type="match status" value="1"/>
</dbReference>
<dbReference type="FunFam" id="3.40.630.10:FF:000036">
    <property type="entry name" value="Carboxypeptidase Q"/>
    <property type="match status" value="1"/>
</dbReference>
<keyword evidence="7" id="KW-0964">Secreted</keyword>
<dbReference type="PANTHER" id="PTHR12053:SF3">
    <property type="entry name" value="CARBOXYPEPTIDASE Q"/>
    <property type="match status" value="1"/>
</dbReference>
<keyword evidence="25" id="KW-0654">Proteoglycan</keyword>
<feature type="transmembrane region" description="Helical" evidence="27">
    <location>
        <begin position="171"/>
        <end position="195"/>
    </location>
</feature>
<dbReference type="GO" id="GO:0005783">
    <property type="term" value="C:endoplasmic reticulum"/>
    <property type="evidence" value="ECO:0007669"/>
    <property type="project" value="UniProtKB-SubCell"/>
</dbReference>
<comment type="similarity">
    <text evidence="6">Belongs to the peptidase M28 family.</text>
</comment>
<evidence type="ECO:0000256" key="10">
    <source>
        <dbReference type="ARBA" id="ARBA00022692"/>
    </source>
</evidence>
<comment type="subcellular location">
    <subcellularLocation>
        <location evidence="1">Endoplasmic reticulum</location>
    </subcellularLocation>
    <subcellularLocation>
        <location evidence="4">Golgi apparatus</location>
    </subcellularLocation>
    <subcellularLocation>
        <location evidence="2">Lysosome</location>
    </subcellularLocation>
    <subcellularLocation>
        <location evidence="3 25">Membrane</location>
        <topology evidence="3 25">Single-pass type I membrane protein</topology>
    </subcellularLocation>
    <subcellularLocation>
        <location evidence="5">Secreted</location>
    </subcellularLocation>
</comment>
<dbReference type="EMBL" id="SWJQ01000468">
    <property type="protein sequence ID" value="TRZ13972.1"/>
    <property type="molecule type" value="Genomic_DNA"/>
</dbReference>
<keyword evidence="11" id="KW-0479">Metal-binding</keyword>
<dbReference type="GO" id="GO:0043171">
    <property type="term" value="P:peptide catabolic process"/>
    <property type="evidence" value="ECO:0007669"/>
    <property type="project" value="TreeGrafter"/>
</dbReference>
<feature type="compositionally biased region" description="Basic and acidic residues" evidence="26">
    <location>
        <begin position="129"/>
        <end position="148"/>
    </location>
</feature>
<evidence type="ECO:0000256" key="25">
    <source>
        <dbReference type="RuleBase" id="RU000649"/>
    </source>
</evidence>
<dbReference type="AlphaFoldDB" id="A0A8K1G9A3"/>
<comment type="function">
    <text evidence="25">Cell surface proteoglycan.</text>
</comment>
<keyword evidence="22" id="KW-0458">Lysosome</keyword>
<dbReference type="Gene3D" id="3.50.30.30">
    <property type="match status" value="1"/>
</dbReference>
<dbReference type="GO" id="GO:0004180">
    <property type="term" value="F:carboxypeptidase activity"/>
    <property type="evidence" value="ECO:0007669"/>
    <property type="project" value="UniProtKB-KW"/>
</dbReference>
<dbReference type="InterPro" id="IPR030479">
    <property type="entry name" value="Syndecan_CS"/>
</dbReference>
<dbReference type="PROSITE" id="PS00964">
    <property type="entry name" value="SYNDECAN"/>
    <property type="match status" value="1"/>
</dbReference>
<evidence type="ECO:0000256" key="4">
    <source>
        <dbReference type="ARBA" id="ARBA00004555"/>
    </source>
</evidence>
<evidence type="ECO:0000313" key="30">
    <source>
        <dbReference type="EMBL" id="TRZ13972.1"/>
    </source>
</evidence>
<feature type="domain" description="Peptidase M28" evidence="29">
    <location>
        <begin position="488"/>
        <end position="641"/>
    </location>
</feature>
<dbReference type="GO" id="GO:0006590">
    <property type="term" value="P:thyroid hormone generation"/>
    <property type="evidence" value="ECO:0007669"/>
    <property type="project" value="TreeGrafter"/>
</dbReference>
<evidence type="ECO:0000256" key="21">
    <source>
        <dbReference type="ARBA" id="ARBA00023180"/>
    </source>
</evidence>